<keyword evidence="1" id="KW-0677">Repeat</keyword>
<dbReference type="NCBIfam" id="TIGR00756">
    <property type="entry name" value="PPR"/>
    <property type="match status" value="3"/>
</dbReference>
<feature type="region of interest" description="Disordered" evidence="3">
    <location>
        <begin position="1"/>
        <end position="30"/>
    </location>
</feature>
<dbReference type="PROSITE" id="PS51375">
    <property type="entry name" value="PPR"/>
    <property type="match status" value="6"/>
</dbReference>
<feature type="repeat" description="PPR" evidence="2">
    <location>
        <begin position="409"/>
        <end position="439"/>
    </location>
</feature>
<dbReference type="PANTHER" id="PTHR47447:SF23">
    <property type="entry name" value="PENTACOTRIPEPTIDE-REPEAT REGION OF PRORP DOMAIN-CONTAINING PROTEIN"/>
    <property type="match status" value="1"/>
</dbReference>
<evidence type="ECO:0000256" key="3">
    <source>
        <dbReference type="SAM" id="MobiDB-lite"/>
    </source>
</evidence>
<dbReference type="Gene3D" id="1.25.40.10">
    <property type="entry name" value="Tetratricopeptide repeat domain"/>
    <property type="match status" value="5"/>
</dbReference>
<dbReference type="Pfam" id="PF01535">
    <property type="entry name" value="PPR"/>
    <property type="match status" value="2"/>
</dbReference>
<name>A0AAD2PWH6_9STRA</name>
<proteinExistence type="predicted"/>
<feature type="repeat" description="PPR" evidence="2">
    <location>
        <begin position="606"/>
        <end position="640"/>
    </location>
</feature>
<feature type="repeat" description="PPR" evidence="2">
    <location>
        <begin position="373"/>
        <end position="408"/>
    </location>
</feature>
<dbReference type="EMBL" id="CAKOGP040002047">
    <property type="protein sequence ID" value="CAJ1960127.1"/>
    <property type="molecule type" value="Genomic_DNA"/>
</dbReference>
<dbReference type="Pfam" id="PF13041">
    <property type="entry name" value="PPR_2"/>
    <property type="match status" value="1"/>
</dbReference>
<comment type="caution">
    <text evidence="4">The sequence shown here is derived from an EMBL/GenBank/DDBJ whole genome shotgun (WGS) entry which is preliminary data.</text>
</comment>
<evidence type="ECO:0000256" key="2">
    <source>
        <dbReference type="PROSITE-ProRule" id="PRU00708"/>
    </source>
</evidence>
<organism evidence="4 5">
    <name type="scientific">Cylindrotheca closterium</name>
    <dbReference type="NCBI Taxonomy" id="2856"/>
    <lineage>
        <taxon>Eukaryota</taxon>
        <taxon>Sar</taxon>
        <taxon>Stramenopiles</taxon>
        <taxon>Ochrophyta</taxon>
        <taxon>Bacillariophyta</taxon>
        <taxon>Bacillariophyceae</taxon>
        <taxon>Bacillariophycidae</taxon>
        <taxon>Bacillariales</taxon>
        <taxon>Bacillariaceae</taxon>
        <taxon>Cylindrotheca</taxon>
    </lineage>
</organism>
<dbReference type="InterPro" id="IPR002885">
    <property type="entry name" value="PPR_rpt"/>
</dbReference>
<evidence type="ECO:0000313" key="4">
    <source>
        <dbReference type="EMBL" id="CAJ1960127.1"/>
    </source>
</evidence>
<accession>A0AAD2PWH6</accession>
<dbReference type="Pfam" id="PF13812">
    <property type="entry name" value="PPR_3"/>
    <property type="match status" value="2"/>
</dbReference>
<evidence type="ECO:0000313" key="5">
    <source>
        <dbReference type="Proteomes" id="UP001295423"/>
    </source>
</evidence>
<evidence type="ECO:0008006" key="6">
    <source>
        <dbReference type="Google" id="ProtNLM"/>
    </source>
</evidence>
<gene>
    <name evidence="4" type="ORF">CYCCA115_LOCUS18543</name>
</gene>
<sequence length="946" mass="107148">MKRQLRSRIRSVLPHSSSNTAIGHSRTSRRIHLRRHHTCRNRFVRKDVPIQIENEGNKFRLISKRSLSSDMDSVWRHTSTRLLETPIGSFDDPKTRTECHMAVLWWLNDAPADEGTSMAIRLLERIQKDDQTLRQNKESLDWIAGEATEDLFTTDLLNLVVNNWRKAAAEKPLLFGGDPELSASSLFERIKALEASSSTILKPDVHTFSMIMDGAIHDSRQSVIVGHDILQYLRIHATNHPRLRPNVYTFSTLMNSWVKSGRAEAPDKVEELLEQMHELSFEEPEWDVAPNQVTYATAIDCWAQKGRPDRVEFLLQEMYEESRNGNEELKPALACFNGYLVALAKAGDVDKAQSVLDQMERLYESGELNEQPSVISYSTVLSAFAKSKTEPEVAESILRRMIDQDISPNVISYNSVINAYVNSRNIERAEELLGEMHQSFLQGNIEVRPTVQTYTVVLSGWSKLRSSDAGERGERLLRLMRDLANSGELDSPPDIVAYNAVLDCWAKSRSRDAMSRAQALIRTMESDGIKPDVYSYNILIRSFARARKIAEAEGVLKTMMDAGVEPDITSYNTLLDAWSKSTLRQATARIRSLFRVLKKHERLEPDLVTYNTLLHSYTRRGYGEQAQSLLDEMCGDGSRVRPDSISFNTVISAWAHSTDPEAPQRAEAILERMIEIGGRVRPDVISFNSVMGAWVRSRSPKAFQRCEKLVAIMHEMRQEGYMTLKPDPVTFNTLISTCGLMYSNDRSLDETAGDGISGDDLSENDVSPSIDPALQAESILEEMKGHYDPDGKTYGAIINVWSRSHAPESGEKAEAYLRELIGKVSSGRVNENLRAFEFTSTIRAWGNSGDPNAIYKADEILHLLLQYNQQQKKIEENSRGTKTLVIPDKFLFHAILKVLAASNVHDKPKYADRLLQLMKEYEVKPSRAIVQLLEVCYRRRVEEMTG</sequence>
<protein>
    <recommendedName>
        <fullName evidence="6">Pentacotripeptide-repeat region of PRORP domain-containing protein</fullName>
    </recommendedName>
</protein>
<dbReference type="AlphaFoldDB" id="A0AAD2PWH6"/>
<dbReference type="PANTHER" id="PTHR47447">
    <property type="entry name" value="OS03G0856100 PROTEIN"/>
    <property type="match status" value="1"/>
</dbReference>
<dbReference type="InterPro" id="IPR011990">
    <property type="entry name" value="TPR-like_helical_dom_sf"/>
</dbReference>
<dbReference type="Proteomes" id="UP001295423">
    <property type="component" value="Unassembled WGS sequence"/>
</dbReference>
<reference evidence="4" key="1">
    <citation type="submission" date="2023-08" db="EMBL/GenBank/DDBJ databases">
        <authorList>
            <person name="Audoor S."/>
            <person name="Bilcke G."/>
        </authorList>
    </citation>
    <scope>NUCLEOTIDE SEQUENCE</scope>
</reference>
<feature type="repeat" description="PPR" evidence="2">
    <location>
        <begin position="246"/>
        <end position="283"/>
    </location>
</feature>
<feature type="repeat" description="PPR" evidence="2">
    <location>
        <begin position="532"/>
        <end position="566"/>
    </location>
</feature>
<feature type="repeat" description="PPR" evidence="2">
    <location>
        <begin position="494"/>
        <end position="531"/>
    </location>
</feature>
<keyword evidence="5" id="KW-1185">Reference proteome</keyword>
<evidence type="ECO:0000256" key="1">
    <source>
        <dbReference type="ARBA" id="ARBA00022737"/>
    </source>
</evidence>